<evidence type="ECO:0000256" key="2">
    <source>
        <dbReference type="ARBA" id="ARBA00009598"/>
    </source>
</evidence>
<evidence type="ECO:0000256" key="7">
    <source>
        <dbReference type="ARBA" id="ARBA00023136"/>
    </source>
</evidence>
<keyword evidence="3" id="KW-0813">Transport</keyword>
<evidence type="ECO:0000313" key="10">
    <source>
        <dbReference type="EMBL" id="CAK7937665.1"/>
    </source>
</evidence>
<dbReference type="SUPFAM" id="SSF103473">
    <property type="entry name" value="MFS general substrate transporter"/>
    <property type="match status" value="1"/>
</dbReference>
<keyword evidence="4" id="KW-0762">Sugar transport</keyword>
<dbReference type="EMBL" id="CAKLBY020000227">
    <property type="protein sequence ID" value="CAK7937665.1"/>
    <property type="molecule type" value="Genomic_DNA"/>
</dbReference>
<dbReference type="InterPro" id="IPR036259">
    <property type="entry name" value="MFS_trans_sf"/>
</dbReference>
<dbReference type="Gene3D" id="1.20.1250.20">
    <property type="entry name" value="MFS general substrate transporter like domains"/>
    <property type="match status" value="2"/>
</dbReference>
<evidence type="ECO:0000313" key="11">
    <source>
        <dbReference type="Proteomes" id="UP001162060"/>
    </source>
</evidence>
<keyword evidence="5 8" id="KW-0812">Transmembrane</keyword>
<comment type="similarity">
    <text evidence="2">Belongs to the major facilitator superfamily. Organophosphate:Pi antiporter (OPA) (TC 2.A.1.4) family.</text>
</comment>
<feature type="transmembrane region" description="Helical" evidence="8">
    <location>
        <begin position="332"/>
        <end position="351"/>
    </location>
</feature>
<dbReference type="PANTHER" id="PTHR43184">
    <property type="entry name" value="MAJOR FACILITATOR SUPERFAMILY TRANSPORTER 16, ISOFORM B"/>
    <property type="match status" value="1"/>
</dbReference>
<comment type="subcellular location">
    <subcellularLocation>
        <location evidence="1">Membrane</location>
        <topology evidence="1">Multi-pass membrane protein</topology>
    </subcellularLocation>
</comment>
<feature type="transmembrane region" description="Helical" evidence="8">
    <location>
        <begin position="64"/>
        <end position="82"/>
    </location>
</feature>
<name>A0AAV1UVZ7_9STRA</name>
<evidence type="ECO:0000256" key="4">
    <source>
        <dbReference type="ARBA" id="ARBA00022597"/>
    </source>
</evidence>
<dbReference type="AlphaFoldDB" id="A0AAV1UVZ7"/>
<dbReference type="InterPro" id="IPR020846">
    <property type="entry name" value="MFS_dom"/>
</dbReference>
<evidence type="ECO:0000259" key="9">
    <source>
        <dbReference type="PROSITE" id="PS50850"/>
    </source>
</evidence>
<feature type="transmembrane region" description="Helical" evidence="8">
    <location>
        <begin position="308"/>
        <end position="326"/>
    </location>
</feature>
<dbReference type="InterPro" id="IPR011701">
    <property type="entry name" value="MFS"/>
</dbReference>
<dbReference type="GO" id="GO:0005789">
    <property type="term" value="C:endoplasmic reticulum membrane"/>
    <property type="evidence" value="ECO:0007669"/>
    <property type="project" value="TreeGrafter"/>
</dbReference>
<dbReference type="Pfam" id="PF07690">
    <property type="entry name" value="MFS_1"/>
    <property type="match status" value="1"/>
</dbReference>
<evidence type="ECO:0000256" key="3">
    <source>
        <dbReference type="ARBA" id="ARBA00022448"/>
    </source>
</evidence>
<reference evidence="10" key="1">
    <citation type="submission" date="2024-01" db="EMBL/GenBank/DDBJ databases">
        <authorList>
            <person name="Webb A."/>
        </authorList>
    </citation>
    <scope>NUCLEOTIDE SEQUENCE</scope>
    <source>
        <strain evidence="10">Pm1</strain>
    </source>
</reference>
<feature type="transmembrane region" description="Helical" evidence="8">
    <location>
        <begin position="274"/>
        <end position="296"/>
    </location>
</feature>
<evidence type="ECO:0000256" key="8">
    <source>
        <dbReference type="SAM" id="Phobius"/>
    </source>
</evidence>
<feature type="transmembrane region" description="Helical" evidence="8">
    <location>
        <begin position="161"/>
        <end position="185"/>
    </location>
</feature>
<evidence type="ECO:0000256" key="1">
    <source>
        <dbReference type="ARBA" id="ARBA00004141"/>
    </source>
</evidence>
<dbReference type="PANTHER" id="PTHR43184:SF12">
    <property type="entry name" value="SUGAR PHOSPHATE EXCHANGER 3"/>
    <property type="match status" value="1"/>
</dbReference>
<keyword evidence="6 8" id="KW-1133">Transmembrane helix</keyword>
<feature type="transmembrane region" description="Helical" evidence="8">
    <location>
        <begin position="449"/>
        <end position="469"/>
    </location>
</feature>
<sequence length="480" mass="51616">MLHRTPHPSCSSLAASKRGVFALTFGSYVLFHASRKSFSAIKGQMADEEWLHSKLYRLQDQAEMFGLMDTLFMAFYALGLYISGVLGDKYDLKLLLAGGMWTTAAILLLFGLGALANVHALEFYAALWALNGLIQSSGWPANVAVMGKWFNRSERGAVLGIWSGNACVGNIAGTALVTLLFLLVAEKVAWKLALVVVAALVAGYGLVLYLFLYPDPTEVPYYPEILEDAKPGRAKKLEEEEEEGDGVVVCEERAGRGIGFVEAWCIPGVLPYSLSYACLKSVNYALFFWIPFYLTVSLQMGNSEAGSFSMLYDVGQIVGGFVGGMVSDKMGVRSPVVVVMLLFSCITLYFLDGASYDMTALLLLTSGFMLGGPANLISTAISADLGTHESIRGNAEALSTVTGIIDGTGSVGAALVQYVVGYLAACHYEPRGCDPKSAGCVQVCSWSPVFLLLEVGTLLSCVCLAQLLYHELVVVTSRSR</sequence>
<feature type="transmembrane region" description="Helical" evidence="8">
    <location>
        <begin position="192"/>
        <end position="212"/>
    </location>
</feature>
<evidence type="ECO:0000256" key="6">
    <source>
        <dbReference type="ARBA" id="ARBA00022989"/>
    </source>
</evidence>
<protein>
    <recommendedName>
        <fullName evidence="9">Major facilitator superfamily (MFS) profile domain-containing protein</fullName>
    </recommendedName>
</protein>
<gene>
    <name evidence="10" type="ORF">PM001_LOCUS22815</name>
</gene>
<feature type="transmembrane region" description="Helical" evidence="8">
    <location>
        <begin position="94"/>
        <end position="116"/>
    </location>
</feature>
<proteinExistence type="inferred from homology"/>
<accession>A0AAV1UVZ7</accession>
<dbReference type="PROSITE" id="PS50850">
    <property type="entry name" value="MFS"/>
    <property type="match status" value="1"/>
</dbReference>
<comment type="caution">
    <text evidence="10">The sequence shown here is derived from an EMBL/GenBank/DDBJ whole genome shotgun (WGS) entry which is preliminary data.</text>
</comment>
<dbReference type="InterPro" id="IPR000849">
    <property type="entry name" value="Sugar_P_transporter"/>
</dbReference>
<feature type="transmembrane region" description="Helical" evidence="8">
    <location>
        <begin position="358"/>
        <end position="377"/>
    </location>
</feature>
<dbReference type="Proteomes" id="UP001162060">
    <property type="component" value="Unassembled WGS sequence"/>
</dbReference>
<dbReference type="GO" id="GO:0022857">
    <property type="term" value="F:transmembrane transporter activity"/>
    <property type="evidence" value="ECO:0007669"/>
    <property type="project" value="InterPro"/>
</dbReference>
<evidence type="ECO:0000256" key="5">
    <source>
        <dbReference type="ARBA" id="ARBA00022692"/>
    </source>
</evidence>
<organism evidence="10 11">
    <name type="scientific">Peronospora matthiolae</name>
    <dbReference type="NCBI Taxonomy" id="2874970"/>
    <lineage>
        <taxon>Eukaryota</taxon>
        <taxon>Sar</taxon>
        <taxon>Stramenopiles</taxon>
        <taxon>Oomycota</taxon>
        <taxon>Peronosporomycetes</taxon>
        <taxon>Peronosporales</taxon>
        <taxon>Peronosporaceae</taxon>
        <taxon>Peronospora</taxon>
    </lineage>
</organism>
<dbReference type="PIRSF" id="PIRSF002808">
    <property type="entry name" value="Hexose_phosphate_transp"/>
    <property type="match status" value="1"/>
</dbReference>
<keyword evidence="7 8" id="KW-0472">Membrane</keyword>
<feature type="domain" description="Major facilitator superfamily (MFS) profile" evidence="9">
    <location>
        <begin position="12"/>
        <end position="472"/>
    </location>
</feature>